<dbReference type="EMBL" id="GGFM01008869">
    <property type="protein sequence ID" value="MBW29620.1"/>
    <property type="molecule type" value="Transcribed_RNA"/>
</dbReference>
<protein>
    <submittedName>
        <fullName evidence="1">Uncharacterized protein</fullName>
    </submittedName>
</protein>
<organism evidence="1">
    <name type="scientific">Anopheles braziliensis</name>
    <dbReference type="NCBI Taxonomy" id="58242"/>
    <lineage>
        <taxon>Eukaryota</taxon>
        <taxon>Metazoa</taxon>
        <taxon>Ecdysozoa</taxon>
        <taxon>Arthropoda</taxon>
        <taxon>Hexapoda</taxon>
        <taxon>Insecta</taxon>
        <taxon>Pterygota</taxon>
        <taxon>Neoptera</taxon>
        <taxon>Endopterygota</taxon>
        <taxon>Diptera</taxon>
        <taxon>Nematocera</taxon>
        <taxon>Culicoidea</taxon>
        <taxon>Culicidae</taxon>
        <taxon>Anophelinae</taxon>
        <taxon>Anopheles</taxon>
    </lineage>
</organism>
<proteinExistence type="predicted"/>
<reference evidence="1" key="1">
    <citation type="submission" date="2018-01" db="EMBL/GenBank/DDBJ databases">
        <title>An insight into the sialome of Amazonian anophelines.</title>
        <authorList>
            <person name="Ribeiro J.M."/>
            <person name="Scarpassa V."/>
            <person name="Calvo E."/>
        </authorList>
    </citation>
    <scope>NUCLEOTIDE SEQUENCE</scope>
    <source>
        <tissue evidence="1">Salivary glands</tissue>
    </source>
</reference>
<name>A0A2M3ZME4_9DIPT</name>
<evidence type="ECO:0000313" key="1">
    <source>
        <dbReference type="EMBL" id="MBW29620.1"/>
    </source>
</evidence>
<dbReference type="AlphaFoldDB" id="A0A2M3ZME4"/>
<sequence length="79" mass="8306">MVARSSRASIHPASRVRPLSALFCLPSLPLASSSVETSLPLFNTPFSGATVHYHTVGTFSHCRRAAVATVAPANNNTTV</sequence>
<accession>A0A2M3ZME4</accession>